<dbReference type="RefSeq" id="WP_113821298.1">
    <property type="nucleotide sequence ID" value="NZ_PJUX01000036.1"/>
</dbReference>
<evidence type="ECO:0000313" key="2">
    <source>
        <dbReference type="EMBL" id="RXU85898.1"/>
    </source>
</evidence>
<comment type="caution">
    <text evidence="2">The sequence shown here is derived from an EMBL/GenBank/DDBJ whole genome shotgun (WGS) entry which is preliminary data.</text>
</comment>
<accession>A0AB37VSW9</accession>
<organism evidence="2 3">
    <name type="scientific">Enterococcus faecium</name>
    <name type="common">Streptococcus faecium</name>
    <dbReference type="NCBI Taxonomy" id="1352"/>
    <lineage>
        <taxon>Bacteria</taxon>
        <taxon>Bacillati</taxon>
        <taxon>Bacillota</taxon>
        <taxon>Bacilli</taxon>
        <taxon>Lactobacillales</taxon>
        <taxon>Enterococcaceae</taxon>
        <taxon>Enterococcus</taxon>
    </lineage>
</organism>
<protein>
    <submittedName>
        <fullName evidence="2">Uncharacterized protein</fullName>
    </submittedName>
</protein>
<dbReference type="EMBL" id="PJVH01000036">
    <property type="protein sequence ID" value="RXU85898.1"/>
    <property type="molecule type" value="Genomic_DNA"/>
</dbReference>
<proteinExistence type="predicted"/>
<evidence type="ECO:0000256" key="1">
    <source>
        <dbReference type="SAM" id="MobiDB-lite"/>
    </source>
</evidence>
<feature type="compositionally biased region" description="Basic and acidic residues" evidence="1">
    <location>
        <begin position="140"/>
        <end position="149"/>
    </location>
</feature>
<dbReference type="Proteomes" id="UP000289562">
    <property type="component" value="Unassembled WGS sequence"/>
</dbReference>
<sequence>MAQHKFAVPTKKSLKKSFPTITPEQAQKCYIQKKLTDKENKLFICATKNCFAPLTCQNMTSIDKTAFFIEGKRTKNLHIDNCQYSDKNLQKNKITQNKEQESVYESSGKIILDTKNGKFPKGLTLSDENLLTSSSLSEENDQKNEKESNSMKNSYTSEKEKLPVKPRNKHLSSIGNAVDLYENNPNAIIHEGFLGQNIPINRYFLPIKLNHLPDRYYDRIPIYYGTGFAFFSKSGYYKISFSEAVFFQDKYYQPHFFVAQNFINTYFPFIYDHHSKKSKYFNIYIQSRFWIGQTKTNENVLRFQNRGKELIPFVYFTRRN</sequence>
<evidence type="ECO:0000313" key="3">
    <source>
        <dbReference type="Proteomes" id="UP000289562"/>
    </source>
</evidence>
<feature type="region of interest" description="Disordered" evidence="1">
    <location>
        <begin position="133"/>
        <end position="167"/>
    </location>
</feature>
<reference evidence="2 3" key="1">
    <citation type="submission" date="2017-12" db="EMBL/GenBank/DDBJ databases">
        <title>A pool of 800 enterococci isolated from chicken carcass rinse samples from New Zealand.</title>
        <authorList>
            <person name="Zhang J."/>
            <person name="Rogers L."/>
            <person name="Midwinter A."/>
            <person name="French N."/>
        </authorList>
    </citation>
    <scope>NUCLEOTIDE SEQUENCE [LARGE SCALE GENOMIC DNA]</scope>
    <source>
        <strain evidence="2 3">EN697</strain>
    </source>
</reference>
<dbReference type="AlphaFoldDB" id="A0AB37VSW9"/>
<gene>
    <name evidence="2" type="ORF">CYQ77_10315</name>
</gene>
<name>A0AB37VSW9_ENTFC</name>